<keyword evidence="2" id="KW-1133">Transmembrane helix</keyword>
<feature type="compositionally biased region" description="Polar residues" evidence="1">
    <location>
        <begin position="483"/>
        <end position="497"/>
    </location>
</feature>
<keyword evidence="2" id="KW-0472">Membrane</keyword>
<gene>
    <name evidence="3" type="ORF">Q31a_24150</name>
</gene>
<reference evidence="3 4" key="1">
    <citation type="submission" date="2019-02" db="EMBL/GenBank/DDBJ databases">
        <title>Deep-cultivation of Planctomycetes and their phenomic and genomic characterization uncovers novel biology.</title>
        <authorList>
            <person name="Wiegand S."/>
            <person name="Jogler M."/>
            <person name="Boedeker C."/>
            <person name="Pinto D."/>
            <person name="Vollmers J."/>
            <person name="Rivas-Marin E."/>
            <person name="Kohn T."/>
            <person name="Peeters S.H."/>
            <person name="Heuer A."/>
            <person name="Rast P."/>
            <person name="Oberbeckmann S."/>
            <person name="Bunk B."/>
            <person name="Jeske O."/>
            <person name="Meyerdierks A."/>
            <person name="Storesund J.E."/>
            <person name="Kallscheuer N."/>
            <person name="Luecker S."/>
            <person name="Lage O.M."/>
            <person name="Pohl T."/>
            <person name="Merkel B.J."/>
            <person name="Hornburger P."/>
            <person name="Mueller R.-W."/>
            <person name="Bruemmer F."/>
            <person name="Labrenz M."/>
            <person name="Spormann A.M."/>
            <person name="Op den Camp H."/>
            <person name="Overmann J."/>
            <person name="Amann R."/>
            <person name="Jetten M.S.M."/>
            <person name="Mascher T."/>
            <person name="Medema M.H."/>
            <person name="Devos D.P."/>
            <person name="Kaster A.-K."/>
            <person name="Ovreas L."/>
            <person name="Rohde M."/>
            <person name="Galperin M.Y."/>
            <person name="Jogler C."/>
        </authorList>
    </citation>
    <scope>NUCLEOTIDE SEQUENCE [LARGE SCALE GENOMIC DNA]</scope>
    <source>
        <strain evidence="3 4">Q31a</strain>
    </source>
</reference>
<name>A0A518G690_9BACT</name>
<protein>
    <recommendedName>
        <fullName evidence="5">Transmembrane protein</fullName>
    </recommendedName>
</protein>
<feature type="region of interest" description="Disordered" evidence="1">
    <location>
        <begin position="900"/>
        <end position="930"/>
    </location>
</feature>
<sequence>MQRDLPFVHDVCSQPGNGCAFWWRCLSLICLLFATGCSGCRPESERLTREEIEKRSRESQEKREAIVASELVSLPADSDSRLLFAKPGHWFETRQEFKSNREDLQILAVGSVGRGDRVTPLPGTNILNEFTRRTSLPKGQTKSVDLQYFVPYSAIVEPEDWAQPVSNQLTFRTELLSWPLLTPLTERIPKPANELKAHEFQLLVLSPEALAYDFLGSLDAVFWRNDDSMADERIRSYHVRLVKPVKNQYSLPRSMLTMTSIAVVVWDDVAAEDVSREQQQALIDWVHWGGQLVVSGPSSWTRLQNSFLSPYLPADSADSTLLETADFVELSAHWEVEDRSHPKIRESLVVQGAAIAGLNLKLNTDGAWLPGTGHLVAERQVGRGRVVLTAFPLRETRINRWNYFSSFLSSGLLRRASRAFTQYDANQSLAQMWAGPFKGAERDPRMHSNFRILSRDLPLSANTVQELGETRLGELGTSLVGTTRSGSALNTPGSTQPGDAAAVQGQGNSGRTVKPSFAGDASAVAEEHSASPMVDEAMRWGGGGAAWNDFSGLSHSALTALRSAAGIVLPTRTTILYLLAGYLFCLVPVNWLLFRLMGRLEYAWLAAPILALVGVVVVTSVARLDIGFARRTTEISVLELHGSYPRGHLTQYVALYTSLSTNYAVELPENGSVALPSSDVSRTDRRAVDKIRNLRTNYGRSAGVTLEPLTVYSNSTEMLHAEQMIEFSGGIQLGKLATGEEGLKNRSELNLKSTQVLRCADDGTIHSAWVGALESGGSAALRFQRLSSSNGVEGFASQWMANPITSAQQISARAKTDSEADSELWIGGVMLEVLRKTPLMPGQMRLIGYTDDHPGQLNIIPTQDQLDVRCVVVAHLLPQTLGPITPDANIQSRRIAALDKLLQDDPPNSEEPQEDVSPSVGEPGGEPPKI</sequence>
<dbReference type="Proteomes" id="UP000318017">
    <property type="component" value="Chromosome"/>
</dbReference>
<feature type="transmembrane region" description="Helical" evidence="2">
    <location>
        <begin position="602"/>
        <end position="622"/>
    </location>
</feature>
<keyword evidence="4" id="KW-1185">Reference proteome</keyword>
<dbReference type="RefSeq" id="WP_145077530.1">
    <property type="nucleotide sequence ID" value="NZ_CP036298.1"/>
</dbReference>
<accession>A0A518G690</accession>
<evidence type="ECO:0000313" key="4">
    <source>
        <dbReference type="Proteomes" id="UP000318017"/>
    </source>
</evidence>
<evidence type="ECO:0000256" key="2">
    <source>
        <dbReference type="SAM" id="Phobius"/>
    </source>
</evidence>
<dbReference type="SUPFAM" id="SSF52317">
    <property type="entry name" value="Class I glutamine amidotransferase-like"/>
    <property type="match status" value="1"/>
</dbReference>
<dbReference type="KEGG" id="ahel:Q31a_24150"/>
<keyword evidence="2" id="KW-0812">Transmembrane</keyword>
<dbReference type="Gene3D" id="3.40.50.880">
    <property type="match status" value="1"/>
</dbReference>
<evidence type="ECO:0000256" key="1">
    <source>
        <dbReference type="SAM" id="MobiDB-lite"/>
    </source>
</evidence>
<dbReference type="AlphaFoldDB" id="A0A518G690"/>
<dbReference type="OrthoDB" id="222878at2"/>
<dbReference type="InterPro" id="IPR029062">
    <property type="entry name" value="Class_I_gatase-like"/>
</dbReference>
<feature type="region of interest" description="Disordered" evidence="1">
    <location>
        <begin position="483"/>
        <end position="514"/>
    </location>
</feature>
<dbReference type="EMBL" id="CP036298">
    <property type="protein sequence ID" value="QDV24102.1"/>
    <property type="molecule type" value="Genomic_DNA"/>
</dbReference>
<evidence type="ECO:0008006" key="5">
    <source>
        <dbReference type="Google" id="ProtNLM"/>
    </source>
</evidence>
<feature type="transmembrane region" description="Helical" evidence="2">
    <location>
        <begin position="575"/>
        <end position="596"/>
    </location>
</feature>
<evidence type="ECO:0000313" key="3">
    <source>
        <dbReference type="EMBL" id="QDV24102.1"/>
    </source>
</evidence>
<organism evidence="3 4">
    <name type="scientific">Aureliella helgolandensis</name>
    <dbReference type="NCBI Taxonomy" id="2527968"/>
    <lineage>
        <taxon>Bacteria</taxon>
        <taxon>Pseudomonadati</taxon>
        <taxon>Planctomycetota</taxon>
        <taxon>Planctomycetia</taxon>
        <taxon>Pirellulales</taxon>
        <taxon>Pirellulaceae</taxon>
        <taxon>Aureliella</taxon>
    </lineage>
</organism>
<proteinExistence type="predicted"/>